<feature type="signal peptide" evidence="1">
    <location>
        <begin position="1"/>
        <end position="24"/>
    </location>
</feature>
<dbReference type="AlphaFoldDB" id="A0AAI9ZFQ7"/>
<proteinExistence type="predicted"/>
<dbReference type="Proteomes" id="UP001243989">
    <property type="component" value="Unassembled WGS sequence"/>
</dbReference>
<evidence type="ECO:0008006" key="4">
    <source>
        <dbReference type="Google" id="ProtNLM"/>
    </source>
</evidence>
<accession>A0AAI9ZFQ7</accession>
<evidence type="ECO:0000313" key="3">
    <source>
        <dbReference type="Proteomes" id="UP001243989"/>
    </source>
</evidence>
<evidence type="ECO:0000256" key="1">
    <source>
        <dbReference type="SAM" id="SignalP"/>
    </source>
</evidence>
<gene>
    <name evidence="2" type="ORF">BDP81DRAFT_116679</name>
</gene>
<reference evidence="2" key="1">
    <citation type="submission" date="2021-06" db="EMBL/GenBank/DDBJ databases">
        <title>Comparative genomics, transcriptomics and evolutionary studies reveal genomic signatures of adaptation to plant cell wall in hemibiotrophic fungi.</title>
        <authorList>
            <consortium name="DOE Joint Genome Institute"/>
            <person name="Baroncelli R."/>
            <person name="Diaz J.F."/>
            <person name="Benocci T."/>
            <person name="Peng M."/>
            <person name="Battaglia E."/>
            <person name="Haridas S."/>
            <person name="Andreopoulos W."/>
            <person name="Labutti K."/>
            <person name="Pangilinan J."/>
            <person name="Floch G.L."/>
            <person name="Makela M.R."/>
            <person name="Henrissat B."/>
            <person name="Grigoriev I.V."/>
            <person name="Crouch J.A."/>
            <person name="De Vries R.P."/>
            <person name="Sukno S.A."/>
            <person name="Thon M.R."/>
        </authorList>
    </citation>
    <scope>NUCLEOTIDE SEQUENCE</scope>
    <source>
        <strain evidence="2">CBS 102054</strain>
    </source>
</reference>
<evidence type="ECO:0000313" key="2">
    <source>
        <dbReference type="EMBL" id="KAK1623719.1"/>
    </source>
</evidence>
<dbReference type="RefSeq" id="XP_060439714.1">
    <property type="nucleotide sequence ID" value="XM_060581550.1"/>
</dbReference>
<name>A0AAI9ZFQ7_9PEZI</name>
<dbReference type="EMBL" id="JAHMHQ010000027">
    <property type="protein sequence ID" value="KAK1623719.1"/>
    <property type="molecule type" value="Genomic_DNA"/>
</dbReference>
<dbReference type="GeneID" id="85466412"/>
<organism evidence="2 3">
    <name type="scientific">Colletotrichum phormii</name>
    <dbReference type="NCBI Taxonomy" id="359342"/>
    <lineage>
        <taxon>Eukaryota</taxon>
        <taxon>Fungi</taxon>
        <taxon>Dikarya</taxon>
        <taxon>Ascomycota</taxon>
        <taxon>Pezizomycotina</taxon>
        <taxon>Sordariomycetes</taxon>
        <taxon>Hypocreomycetidae</taxon>
        <taxon>Glomerellales</taxon>
        <taxon>Glomerellaceae</taxon>
        <taxon>Colletotrichum</taxon>
        <taxon>Colletotrichum acutatum species complex</taxon>
    </lineage>
</organism>
<feature type="chain" id="PRO_5042485084" description="Secreted protein" evidence="1">
    <location>
        <begin position="25"/>
        <end position="103"/>
    </location>
</feature>
<keyword evidence="3" id="KW-1185">Reference proteome</keyword>
<sequence length="103" mass="11498">MHRSLGLACPCVFLFLFQTNPSLRLSAPLPPQHRRHFCLPGPPPKLLHKNHPPKSCMGKEALAPRAQRACHLVGQQGRRRSHLAPSRTISLYIESMPLSSCSE</sequence>
<comment type="caution">
    <text evidence="2">The sequence shown here is derived from an EMBL/GenBank/DDBJ whole genome shotgun (WGS) entry which is preliminary data.</text>
</comment>
<keyword evidence="1" id="KW-0732">Signal</keyword>
<protein>
    <recommendedName>
        <fullName evidence="4">Secreted protein</fullName>
    </recommendedName>
</protein>